<evidence type="ECO:0000256" key="3">
    <source>
        <dbReference type="ARBA" id="ARBA00022729"/>
    </source>
</evidence>
<organism evidence="6 7">
    <name type="scientific">Tepidicaulis marinus</name>
    <dbReference type="NCBI Taxonomy" id="1333998"/>
    <lineage>
        <taxon>Bacteria</taxon>
        <taxon>Pseudomonadati</taxon>
        <taxon>Pseudomonadota</taxon>
        <taxon>Alphaproteobacteria</taxon>
        <taxon>Hyphomicrobiales</taxon>
        <taxon>Parvibaculaceae</taxon>
        <taxon>Tepidicaulis</taxon>
    </lineage>
</organism>
<comment type="similarity">
    <text evidence="5">Belongs to the bacterial solute-binding protein PotD/PotF family.</text>
</comment>
<dbReference type="AlphaFoldDB" id="A0A081B8N5"/>
<dbReference type="PANTHER" id="PTHR30222">
    <property type="entry name" value="SPERMIDINE/PUTRESCINE-BINDING PERIPLASMIC PROTEIN"/>
    <property type="match status" value="1"/>
</dbReference>
<evidence type="ECO:0000313" key="6">
    <source>
        <dbReference type="EMBL" id="GAK44403.1"/>
    </source>
</evidence>
<evidence type="ECO:0000256" key="2">
    <source>
        <dbReference type="ARBA" id="ARBA00022448"/>
    </source>
</evidence>
<keyword evidence="4 5" id="KW-0574">Periplasm</keyword>
<keyword evidence="3" id="KW-0732">Signal</keyword>
<comment type="caution">
    <text evidence="6">The sequence shown here is derived from an EMBL/GenBank/DDBJ whole genome shotgun (WGS) entry which is preliminary data.</text>
</comment>
<comment type="function">
    <text evidence="5">Required for the activity of the bacterial periplasmic transport system of putrescine.</text>
</comment>
<gene>
    <name evidence="6" type="ORF">M2A_0902</name>
</gene>
<dbReference type="InterPro" id="IPR006311">
    <property type="entry name" value="TAT_signal"/>
</dbReference>
<evidence type="ECO:0000313" key="7">
    <source>
        <dbReference type="Proteomes" id="UP000028702"/>
    </source>
</evidence>
<dbReference type="RefSeq" id="WP_121881707.1">
    <property type="nucleotide sequence ID" value="NZ_BBIO01000003.1"/>
</dbReference>
<accession>A0A081B8N5</accession>
<evidence type="ECO:0000256" key="1">
    <source>
        <dbReference type="ARBA" id="ARBA00004418"/>
    </source>
</evidence>
<dbReference type="GO" id="GO:0019808">
    <property type="term" value="F:polyamine binding"/>
    <property type="evidence" value="ECO:0007669"/>
    <property type="project" value="InterPro"/>
</dbReference>
<dbReference type="InterPro" id="IPR001188">
    <property type="entry name" value="Sperm_putr-bd"/>
</dbReference>
<keyword evidence="7" id="KW-1185">Reference proteome</keyword>
<dbReference type="eggNOG" id="COG0687">
    <property type="taxonomic scope" value="Bacteria"/>
</dbReference>
<name>A0A081B8N5_9HYPH</name>
<protein>
    <recommendedName>
        <fullName evidence="5">Putrescine-binding periplasmic protein</fullName>
    </recommendedName>
</protein>
<reference evidence="6 7" key="1">
    <citation type="submission" date="2014-07" db="EMBL/GenBank/DDBJ databases">
        <title>Tepidicaulis marinum gen. nov., sp. nov., a novel marine bacterium denitrifying nitrate to nitrous oxide strictly under microaerobic conditions.</title>
        <authorList>
            <person name="Takeuchi M."/>
            <person name="Yamagishi T."/>
            <person name="Kamagata Y."/>
            <person name="Oshima K."/>
            <person name="Hattori M."/>
            <person name="Katayama T."/>
            <person name="Hanada S."/>
            <person name="Tamaki H."/>
            <person name="Marumo K."/>
            <person name="Maeda H."/>
            <person name="Nedachi M."/>
            <person name="Iwasaki W."/>
            <person name="Suwa Y."/>
            <person name="Sakata S."/>
        </authorList>
    </citation>
    <scope>NUCLEOTIDE SEQUENCE [LARGE SCALE GENOMIC DNA]</scope>
    <source>
        <strain evidence="6 7">MA2</strain>
    </source>
</reference>
<dbReference type="Pfam" id="PF13416">
    <property type="entry name" value="SBP_bac_8"/>
    <property type="match status" value="1"/>
</dbReference>
<dbReference type="CDD" id="cd13590">
    <property type="entry name" value="PBP2_PotD_PotF_like"/>
    <property type="match status" value="1"/>
</dbReference>
<dbReference type="SUPFAM" id="SSF53850">
    <property type="entry name" value="Periplasmic binding protein-like II"/>
    <property type="match status" value="1"/>
</dbReference>
<dbReference type="Gene3D" id="3.40.190.10">
    <property type="entry name" value="Periplasmic binding protein-like II"/>
    <property type="match status" value="2"/>
</dbReference>
<dbReference type="GO" id="GO:0015846">
    <property type="term" value="P:polyamine transport"/>
    <property type="evidence" value="ECO:0007669"/>
    <property type="project" value="InterPro"/>
</dbReference>
<evidence type="ECO:0000256" key="4">
    <source>
        <dbReference type="ARBA" id="ARBA00022764"/>
    </source>
</evidence>
<dbReference type="PRINTS" id="PR00909">
    <property type="entry name" value="SPERMDNBNDNG"/>
</dbReference>
<dbReference type="Proteomes" id="UP000028702">
    <property type="component" value="Unassembled WGS sequence"/>
</dbReference>
<dbReference type="GO" id="GO:0042597">
    <property type="term" value="C:periplasmic space"/>
    <property type="evidence" value="ECO:0007669"/>
    <property type="project" value="UniProtKB-SubCell"/>
</dbReference>
<dbReference type="PIRSF" id="PIRSF019574">
    <property type="entry name" value="Periplasmic_polyamine_BP"/>
    <property type="match status" value="1"/>
</dbReference>
<comment type="subcellular location">
    <subcellularLocation>
        <location evidence="1 5">Periplasm</location>
    </subcellularLocation>
</comment>
<dbReference type="EMBL" id="BBIO01000003">
    <property type="protein sequence ID" value="GAK44403.1"/>
    <property type="molecule type" value="Genomic_DNA"/>
</dbReference>
<dbReference type="InterPro" id="IPR006059">
    <property type="entry name" value="SBP"/>
</dbReference>
<sequence length="367" mass="40749">MTRNNGNRGMSGLLKALSRRQFVTGAAAVGVTITAMPKFAAAEEKKLNFYNWDTYIGETTLDDFKEATGIEVTMDLFADNTELFAKLREGNPGYDVIVPSNDYVARMSEAGMLEEIDHSKIPNTKHLFPRFLGEDVSFDPGRKYSLPYMWGTIGIGYRKSRVDGVPDSWKWLMDSDKYAGKIALMGECGTLMQMAMQYLGHDINTTDPAHFKAAEELLIKQKPHIKSFAEDNGQDLLASGECDIVMEWNGDISQVMAEDDDIGYVLPTEGGLLWEDALAIPKDAPHPENAHAFINYIYEPEVNRLIADFIQYASPNKTAVEGMDPAYKDNPAIFPPEEALAKAQTAKYLGEDVVGQLEEACTRIFAA</sequence>
<proteinExistence type="inferred from homology"/>
<dbReference type="PANTHER" id="PTHR30222:SF17">
    <property type="entry name" value="SPERMIDINE_PUTRESCINE-BINDING PERIPLASMIC PROTEIN"/>
    <property type="match status" value="1"/>
</dbReference>
<dbReference type="STRING" id="1333998.M2A_0902"/>
<keyword evidence="2 5" id="KW-0813">Transport</keyword>
<evidence type="ECO:0000256" key="5">
    <source>
        <dbReference type="PIRNR" id="PIRNR019574"/>
    </source>
</evidence>
<dbReference type="PROSITE" id="PS51318">
    <property type="entry name" value="TAT"/>
    <property type="match status" value="1"/>
</dbReference>